<proteinExistence type="predicted"/>
<dbReference type="PANTHER" id="PTHR47623">
    <property type="entry name" value="OS09G0287300 PROTEIN"/>
    <property type="match status" value="1"/>
</dbReference>
<dbReference type="EMBL" id="VZDO01000004">
    <property type="protein sequence ID" value="KAB0680853.1"/>
    <property type="molecule type" value="Genomic_DNA"/>
</dbReference>
<dbReference type="Proteomes" id="UP000432089">
    <property type="component" value="Unassembled WGS sequence"/>
</dbReference>
<dbReference type="CDD" id="cd07067">
    <property type="entry name" value="HP_PGM_like"/>
    <property type="match status" value="1"/>
</dbReference>
<dbReference type="RefSeq" id="WP_150969005.1">
    <property type="nucleotide sequence ID" value="NZ_VZDO01000004.1"/>
</dbReference>
<dbReference type="InterPro" id="IPR013078">
    <property type="entry name" value="His_Pase_superF_clade-1"/>
</dbReference>
<gene>
    <name evidence="1" type="ORF">F6X38_07660</name>
</gene>
<keyword evidence="2" id="KW-1185">Reference proteome</keyword>
<protein>
    <submittedName>
        <fullName evidence="1">Histidine phosphatase family protein</fullName>
    </submittedName>
</protein>
<dbReference type="SUPFAM" id="SSF53254">
    <property type="entry name" value="Phosphoglycerate mutase-like"/>
    <property type="match status" value="1"/>
</dbReference>
<dbReference type="InterPro" id="IPR029033">
    <property type="entry name" value="His_PPase_superfam"/>
</dbReference>
<dbReference type="SMART" id="SM00855">
    <property type="entry name" value="PGAM"/>
    <property type="match status" value="1"/>
</dbReference>
<accession>A0A7V7TX92</accession>
<dbReference type="Pfam" id="PF00300">
    <property type="entry name" value="His_Phos_1"/>
    <property type="match status" value="1"/>
</dbReference>
<reference evidence="1 2" key="1">
    <citation type="submission" date="2019-09" db="EMBL/GenBank/DDBJ databases">
        <title>YIM 132180 draft genome.</title>
        <authorList>
            <person name="Zhang K."/>
        </authorList>
    </citation>
    <scope>NUCLEOTIDE SEQUENCE [LARGE SCALE GENOMIC DNA]</scope>
    <source>
        <strain evidence="1 2">YIM 132180</strain>
    </source>
</reference>
<evidence type="ECO:0000313" key="2">
    <source>
        <dbReference type="Proteomes" id="UP000432089"/>
    </source>
</evidence>
<evidence type="ECO:0000313" key="1">
    <source>
        <dbReference type="EMBL" id="KAB0680853.1"/>
    </source>
</evidence>
<name>A0A7V7TX92_9HYPH</name>
<organism evidence="1 2">
    <name type="scientific">Plantimonas leprariae</name>
    <dbReference type="NCBI Taxonomy" id="2615207"/>
    <lineage>
        <taxon>Bacteria</taxon>
        <taxon>Pseudomonadati</taxon>
        <taxon>Pseudomonadota</taxon>
        <taxon>Alphaproteobacteria</taxon>
        <taxon>Hyphomicrobiales</taxon>
        <taxon>Aurantimonadaceae</taxon>
        <taxon>Plantimonas</taxon>
    </lineage>
</organism>
<sequence>MAASVPSVFVLRHAHAAAGDPEGEDYERPLDERGLREAHRMAEIFAERGWKPERVICSGAARTRQTLEHLGAAVADAEVTFDDSLYSGNRDAYLAALHAAGEPSSLLLVGHNPMVAEFVSTLTGDGDALALHQHGQGVPTASLARFELRASFASAGERDGYLTHFVVPNG</sequence>
<dbReference type="AlphaFoldDB" id="A0A7V7TX92"/>
<comment type="caution">
    <text evidence="1">The sequence shown here is derived from an EMBL/GenBank/DDBJ whole genome shotgun (WGS) entry which is preliminary data.</text>
</comment>
<dbReference type="Gene3D" id="3.40.50.1240">
    <property type="entry name" value="Phosphoglycerate mutase-like"/>
    <property type="match status" value="1"/>
</dbReference>
<dbReference type="PANTHER" id="PTHR47623:SF1">
    <property type="entry name" value="OS09G0287300 PROTEIN"/>
    <property type="match status" value="1"/>
</dbReference>